<feature type="binding site" evidence="5">
    <location>
        <begin position="57"/>
        <end position="59"/>
    </location>
    <ligand>
        <name>AMP</name>
        <dbReference type="ChEBI" id="CHEBI:456215"/>
    </ligand>
</feature>
<dbReference type="NCBIfam" id="NF001380">
    <property type="entry name" value="PRK00279.1-2"/>
    <property type="match status" value="1"/>
</dbReference>
<dbReference type="CDD" id="cd01428">
    <property type="entry name" value="ADK"/>
    <property type="match status" value="1"/>
</dbReference>
<comment type="subcellular location">
    <subcellularLocation>
        <location evidence="5 7">Cytoplasm</location>
    </subcellularLocation>
</comment>
<dbReference type="InterPro" id="IPR007862">
    <property type="entry name" value="Adenylate_kinase_lid-dom"/>
</dbReference>
<protein>
    <recommendedName>
        <fullName evidence="5 7">Adenylate kinase</fullName>
        <shortName evidence="5">AK</shortName>
        <ecNumber evidence="5 7">2.7.4.3</ecNumber>
    </recommendedName>
    <alternativeName>
        <fullName evidence="5">ATP-AMP transphosphorylase</fullName>
    </alternativeName>
    <alternativeName>
        <fullName evidence="5">ATP:AMP phosphotransferase</fullName>
    </alternativeName>
    <alternativeName>
        <fullName evidence="5">Adenylate monophosphate kinase</fullName>
    </alternativeName>
</protein>
<feature type="binding site" evidence="5">
    <location>
        <position position="167"/>
    </location>
    <ligand>
        <name>AMP</name>
        <dbReference type="ChEBI" id="CHEBI:456215"/>
    </ligand>
</feature>
<evidence type="ECO:0000256" key="7">
    <source>
        <dbReference type="RuleBase" id="RU003331"/>
    </source>
</evidence>
<dbReference type="NCBIfam" id="NF001379">
    <property type="entry name" value="PRK00279.1-1"/>
    <property type="match status" value="1"/>
</dbReference>
<reference evidence="9" key="1">
    <citation type="journal article" date="2007" name="Environ. Microbiol.">
        <title>Proteorhodopsin photosystem gene clusters exhibit co-evolutionary trends and shared ancestry among diverse marine microbial phyla.</title>
        <authorList>
            <person name="McCarren J."/>
            <person name="Delong E.F."/>
        </authorList>
    </citation>
    <scope>NUCLEOTIDE SEQUENCE</scope>
</reference>
<dbReference type="InterPro" id="IPR006259">
    <property type="entry name" value="Adenyl_kin_sub"/>
</dbReference>
<dbReference type="Gene3D" id="3.40.50.300">
    <property type="entry name" value="P-loop containing nucleotide triphosphate hydrolases"/>
    <property type="match status" value="1"/>
</dbReference>
<keyword evidence="3 5" id="KW-0547">Nucleotide-binding</keyword>
<feature type="binding site" evidence="5">
    <location>
        <position position="156"/>
    </location>
    <ligand>
        <name>AMP</name>
        <dbReference type="ChEBI" id="CHEBI:456215"/>
    </ligand>
</feature>
<evidence type="ECO:0000256" key="5">
    <source>
        <dbReference type="HAMAP-Rule" id="MF_00235"/>
    </source>
</evidence>
<feature type="domain" description="Adenylate kinase active site lid" evidence="8">
    <location>
        <begin position="123"/>
        <end position="158"/>
    </location>
</feature>
<dbReference type="Pfam" id="PF00406">
    <property type="entry name" value="ADK"/>
    <property type="match status" value="1"/>
</dbReference>
<proteinExistence type="inferred from homology"/>
<dbReference type="NCBIfam" id="TIGR01351">
    <property type="entry name" value="adk"/>
    <property type="match status" value="1"/>
</dbReference>
<dbReference type="InterPro" id="IPR033690">
    <property type="entry name" value="Adenylat_kinase_CS"/>
</dbReference>
<comment type="domain">
    <text evidence="5">Consists of three domains, a large central CORE domain and two small peripheral domains, NMPbind and LID, which undergo movements during catalysis. The LID domain closes over the site of phosphoryl transfer upon ATP binding. Assembling and dissambling the active center during each catalytic cycle provides an effective means to prevent ATP hydrolysis.</text>
</comment>
<keyword evidence="5 7" id="KW-0067">ATP-binding</keyword>
<comment type="similarity">
    <text evidence="5 6">Belongs to the adenylate kinase family.</text>
</comment>
<keyword evidence="2 5" id="KW-0545">Nucleotide biosynthesis</keyword>
<dbReference type="PROSITE" id="PS00113">
    <property type="entry name" value="ADENYLATE_KINASE"/>
    <property type="match status" value="1"/>
</dbReference>
<evidence type="ECO:0000256" key="4">
    <source>
        <dbReference type="ARBA" id="ARBA00022777"/>
    </source>
</evidence>
<evidence type="ECO:0000259" key="8">
    <source>
        <dbReference type="Pfam" id="PF05191"/>
    </source>
</evidence>
<dbReference type="PRINTS" id="PR00094">
    <property type="entry name" value="ADENYLTKNASE"/>
</dbReference>
<dbReference type="EC" id="2.7.4.3" evidence="5 7"/>
<sequence>MKIILLGPPGAGKGTQAEVISNKLKIPHISTGDMLRESIRNNTPLGKKAKKIMDSGKLVSDEIILGIIKERVSKEDCKTGFLFDGFPRTIGQADGLKNLNIDIDIVIEISLSDEVIISRMSGRRIHLSSGRSYHIEFNPPRVEGKDDLSGEDLIQREDDKPMTVLARLEVYKNQTDPLIDYYQQVEKKSDLKFVKVNGANPPEEVSNEIFSNIE</sequence>
<evidence type="ECO:0000256" key="3">
    <source>
        <dbReference type="ARBA" id="ARBA00022741"/>
    </source>
</evidence>
<dbReference type="GO" id="GO:0005524">
    <property type="term" value="F:ATP binding"/>
    <property type="evidence" value="ECO:0007669"/>
    <property type="project" value="UniProtKB-UniRule"/>
</dbReference>
<dbReference type="SUPFAM" id="SSF52540">
    <property type="entry name" value="P-loop containing nucleoside triphosphate hydrolases"/>
    <property type="match status" value="1"/>
</dbReference>
<dbReference type="EMBL" id="EF107106">
    <property type="protein sequence ID" value="ABL97465.1"/>
    <property type="molecule type" value="Genomic_DNA"/>
</dbReference>
<feature type="binding site" evidence="5">
    <location>
        <position position="36"/>
    </location>
    <ligand>
        <name>AMP</name>
        <dbReference type="ChEBI" id="CHEBI:456215"/>
    </ligand>
</feature>
<dbReference type="GO" id="GO:0005737">
    <property type="term" value="C:cytoplasm"/>
    <property type="evidence" value="ECO:0007669"/>
    <property type="project" value="UniProtKB-SubCell"/>
</dbReference>
<feature type="binding site" evidence="5">
    <location>
        <begin position="10"/>
        <end position="15"/>
    </location>
    <ligand>
        <name>ATP</name>
        <dbReference type="ChEBI" id="CHEBI:30616"/>
    </ligand>
</feature>
<evidence type="ECO:0000256" key="2">
    <source>
        <dbReference type="ARBA" id="ARBA00022727"/>
    </source>
</evidence>
<keyword evidence="4 5" id="KW-0418">Kinase</keyword>
<keyword evidence="1 5" id="KW-0808">Transferase</keyword>
<comment type="catalytic activity">
    <reaction evidence="5 7">
        <text>AMP + ATP = 2 ADP</text>
        <dbReference type="Rhea" id="RHEA:12973"/>
        <dbReference type="ChEBI" id="CHEBI:30616"/>
        <dbReference type="ChEBI" id="CHEBI:456215"/>
        <dbReference type="ChEBI" id="CHEBI:456216"/>
        <dbReference type="EC" id="2.7.4.3"/>
    </reaction>
</comment>
<dbReference type="FunFam" id="3.40.50.300:FF:000106">
    <property type="entry name" value="Adenylate kinase mitochondrial"/>
    <property type="match status" value="1"/>
</dbReference>
<dbReference type="AlphaFoldDB" id="A4GK20"/>
<feature type="binding site" evidence="5">
    <location>
        <position position="200"/>
    </location>
    <ligand>
        <name>ATP</name>
        <dbReference type="ChEBI" id="CHEBI:30616"/>
    </ligand>
</feature>
<evidence type="ECO:0000256" key="6">
    <source>
        <dbReference type="RuleBase" id="RU003330"/>
    </source>
</evidence>
<dbReference type="GO" id="GO:0044209">
    <property type="term" value="P:AMP salvage"/>
    <property type="evidence" value="ECO:0007669"/>
    <property type="project" value="UniProtKB-UniRule"/>
</dbReference>
<dbReference type="UniPathway" id="UPA00588">
    <property type="reaction ID" value="UER00649"/>
</dbReference>
<accession>A4GK20</accession>
<feature type="region of interest" description="LID" evidence="5">
    <location>
        <begin position="122"/>
        <end position="159"/>
    </location>
</feature>
<comment type="function">
    <text evidence="5">Catalyzes the reversible transfer of the terminal phosphate group between ATP and AMP. Plays an important role in cellular energy homeostasis and in adenine nucleotide metabolism.</text>
</comment>
<name>A4GK20_9BACT</name>
<keyword evidence="5" id="KW-0963">Cytoplasm</keyword>
<dbReference type="PANTHER" id="PTHR23359">
    <property type="entry name" value="NUCLEOTIDE KINASE"/>
    <property type="match status" value="1"/>
</dbReference>
<dbReference type="GO" id="GO:0004017">
    <property type="term" value="F:AMP kinase activity"/>
    <property type="evidence" value="ECO:0007669"/>
    <property type="project" value="UniProtKB-UniRule"/>
</dbReference>
<dbReference type="NCBIfam" id="NF001381">
    <property type="entry name" value="PRK00279.1-3"/>
    <property type="match status" value="1"/>
</dbReference>
<comment type="caution">
    <text evidence="5">Lacks conserved residue(s) required for the propagation of feature annotation.</text>
</comment>
<dbReference type="Pfam" id="PF05191">
    <property type="entry name" value="ADK_lid"/>
    <property type="match status" value="1"/>
</dbReference>
<dbReference type="InterPro" id="IPR000850">
    <property type="entry name" value="Adenylat/UMP-CMP_kin"/>
</dbReference>
<comment type="subunit">
    <text evidence="5 7">Monomer.</text>
</comment>
<evidence type="ECO:0000313" key="9">
    <source>
        <dbReference type="EMBL" id="ABL97465.1"/>
    </source>
</evidence>
<feature type="binding site" evidence="5">
    <location>
        <position position="31"/>
    </location>
    <ligand>
        <name>AMP</name>
        <dbReference type="ChEBI" id="CHEBI:456215"/>
    </ligand>
</feature>
<organism evidence="9">
    <name type="scientific">uncultured marine bacterium HF130_81H07</name>
    <dbReference type="NCBI Taxonomy" id="415448"/>
    <lineage>
        <taxon>Bacteria</taxon>
        <taxon>environmental samples</taxon>
    </lineage>
</organism>
<feature type="region of interest" description="NMP" evidence="5">
    <location>
        <begin position="30"/>
        <end position="59"/>
    </location>
</feature>
<evidence type="ECO:0000256" key="1">
    <source>
        <dbReference type="ARBA" id="ARBA00022679"/>
    </source>
</evidence>
<comment type="pathway">
    <text evidence="5">Purine metabolism; AMP biosynthesis via salvage pathway; AMP from ADP: step 1/1.</text>
</comment>
<feature type="binding site" evidence="5">
    <location>
        <position position="123"/>
    </location>
    <ligand>
        <name>ATP</name>
        <dbReference type="ChEBI" id="CHEBI:30616"/>
    </ligand>
</feature>
<feature type="binding site" evidence="5">
    <location>
        <position position="92"/>
    </location>
    <ligand>
        <name>AMP</name>
        <dbReference type="ChEBI" id="CHEBI:456215"/>
    </ligand>
</feature>
<dbReference type="HAMAP" id="MF_00235">
    <property type="entry name" value="Adenylate_kinase_Adk"/>
    <property type="match status" value="1"/>
</dbReference>
<gene>
    <name evidence="5" type="primary">adk</name>
    <name evidence="9" type="ORF">ALOHA_HF13081H07.0008</name>
</gene>
<feature type="binding site" evidence="5">
    <location>
        <begin position="132"/>
        <end position="133"/>
    </location>
    <ligand>
        <name>ATP</name>
        <dbReference type="ChEBI" id="CHEBI:30616"/>
    </ligand>
</feature>
<feature type="binding site" evidence="5">
    <location>
        <begin position="85"/>
        <end position="88"/>
    </location>
    <ligand>
        <name>AMP</name>
        <dbReference type="ChEBI" id="CHEBI:456215"/>
    </ligand>
</feature>
<dbReference type="InterPro" id="IPR027417">
    <property type="entry name" value="P-loop_NTPase"/>
</dbReference>